<dbReference type="Proteomes" id="UP000186141">
    <property type="component" value="Unassembled WGS sequence"/>
</dbReference>
<protein>
    <submittedName>
        <fullName evidence="4">Transglycosylase SLT domain-containing protein</fullName>
    </submittedName>
</protein>
<dbReference type="OrthoDB" id="5763339at2"/>
<evidence type="ECO:0000313" key="4">
    <source>
        <dbReference type="EMBL" id="SIT24169.1"/>
    </source>
</evidence>
<feature type="chain" id="PRO_5013043338" evidence="2">
    <location>
        <begin position="28"/>
        <end position="195"/>
    </location>
</feature>
<evidence type="ECO:0000256" key="2">
    <source>
        <dbReference type="SAM" id="SignalP"/>
    </source>
</evidence>
<reference evidence="4 5" key="1">
    <citation type="submission" date="2017-01" db="EMBL/GenBank/DDBJ databases">
        <authorList>
            <person name="Mah S.A."/>
            <person name="Swanson W.J."/>
            <person name="Moy G.W."/>
            <person name="Vacquier V.D."/>
        </authorList>
    </citation>
    <scope>NUCLEOTIDE SEQUENCE [LARGE SCALE GENOMIC DNA]</scope>
    <source>
        <strain evidence="4 5">DSM 26375</strain>
    </source>
</reference>
<organism evidence="4 5">
    <name type="scientific">Gemmobacter megaterium</name>
    <dbReference type="NCBI Taxonomy" id="1086013"/>
    <lineage>
        <taxon>Bacteria</taxon>
        <taxon>Pseudomonadati</taxon>
        <taxon>Pseudomonadota</taxon>
        <taxon>Alphaproteobacteria</taxon>
        <taxon>Rhodobacterales</taxon>
        <taxon>Paracoccaceae</taxon>
        <taxon>Gemmobacter</taxon>
    </lineage>
</organism>
<dbReference type="EMBL" id="FTOT01000016">
    <property type="protein sequence ID" value="SIT24169.1"/>
    <property type="molecule type" value="Genomic_DNA"/>
</dbReference>
<comment type="similarity">
    <text evidence="1">Belongs to the virb1 family.</text>
</comment>
<evidence type="ECO:0000259" key="3">
    <source>
        <dbReference type="Pfam" id="PF01464"/>
    </source>
</evidence>
<dbReference type="Gene3D" id="1.10.530.10">
    <property type="match status" value="1"/>
</dbReference>
<sequence length="195" mass="20749">MTSRMRPLIAAFLALSLPMACTMGAGATTDAPAARWDHRPEGDQWTHATLSAISTKGRALIDTDPADIESFCPAYPEASEADRKAFWMGLFSALAKHESTWNPKAAGEGGKYRGLLQIAPATARAYGCDATALYDGQSNLSCAVNIASRQVERTGVVAGGPGGWGGLAADWGPMRNGKKRAEIAAWTRSQDYCRI</sequence>
<dbReference type="SUPFAM" id="SSF53955">
    <property type="entry name" value="Lysozyme-like"/>
    <property type="match status" value="1"/>
</dbReference>
<evidence type="ECO:0000256" key="1">
    <source>
        <dbReference type="ARBA" id="ARBA00009387"/>
    </source>
</evidence>
<proteinExistence type="inferred from homology"/>
<evidence type="ECO:0000313" key="5">
    <source>
        <dbReference type="Proteomes" id="UP000186141"/>
    </source>
</evidence>
<dbReference type="Pfam" id="PF01464">
    <property type="entry name" value="SLT"/>
    <property type="match status" value="1"/>
</dbReference>
<dbReference type="AlphaFoldDB" id="A0A1N7QN06"/>
<keyword evidence="2" id="KW-0732">Signal</keyword>
<feature type="domain" description="Transglycosylase SLT" evidence="3">
    <location>
        <begin position="80"/>
        <end position="155"/>
    </location>
</feature>
<dbReference type="RefSeq" id="WP_076534326.1">
    <property type="nucleotide sequence ID" value="NZ_BMEH01000015.1"/>
</dbReference>
<keyword evidence="5" id="KW-1185">Reference proteome</keyword>
<name>A0A1N7QN06_9RHOB</name>
<feature type="signal peptide" evidence="2">
    <location>
        <begin position="1"/>
        <end position="27"/>
    </location>
</feature>
<dbReference type="STRING" id="1086013.SAMN05421774_11624"/>
<dbReference type="InterPro" id="IPR008258">
    <property type="entry name" value="Transglycosylase_SLT_dom_1"/>
</dbReference>
<dbReference type="InterPro" id="IPR023346">
    <property type="entry name" value="Lysozyme-like_dom_sf"/>
</dbReference>
<gene>
    <name evidence="4" type="ORF">SAMN05421774_11624</name>
</gene>
<accession>A0A1N7QN06</accession>